<proteinExistence type="predicted"/>
<dbReference type="InterPro" id="IPR050721">
    <property type="entry name" value="Trk_Ktr_HKT_K-transport"/>
</dbReference>
<dbReference type="GeneID" id="98611738"/>
<dbReference type="GO" id="GO:0005886">
    <property type="term" value="C:plasma membrane"/>
    <property type="evidence" value="ECO:0007669"/>
    <property type="project" value="InterPro"/>
</dbReference>
<feature type="domain" description="RCK C-terminal" evidence="9">
    <location>
        <begin position="142"/>
        <end position="226"/>
    </location>
</feature>
<dbReference type="NCBIfam" id="NF007031">
    <property type="entry name" value="PRK09496.1-2"/>
    <property type="match status" value="1"/>
</dbReference>
<evidence type="ECO:0000256" key="5">
    <source>
        <dbReference type="ARBA" id="ARBA00022958"/>
    </source>
</evidence>
<reference evidence="10" key="1">
    <citation type="submission" date="2023-07" db="EMBL/GenBank/DDBJ databases">
        <title>Genome content predicts the carbon catabolic preferences of heterotrophic bacteria.</title>
        <authorList>
            <person name="Gralka M."/>
        </authorList>
    </citation>
    <scope>NUCLEOTIDE SEQUENCE</scope>
    <source>
        <strain evidence="10">I3M17_2</strain>
    </source>
</reference>
<dbReference type="SUPFAM" id="SSF116726">
    <property type="entry name" value="TrkA C-terminal domain-like"/>
    <property type="match status" value="1"/>
</dbReference>
<dbReference type="Gene3D" id="3.40.50.720">
    <property type="entry name" value="NAD(P)-binding Rossmann-like Domain"/>
    <property type="match status" value="2"/>
</dbReference>
<dbReference type="RefSeq" id="WP_011466506.1">
    <property type="nucleotide sequence ID" value="NZ_CP123764.1"/>
</dbReference>
<keyword evidence="5" id="KW-0630">Potassium</keyword>
<evidence type="ECO:0000256" key="1">
    <source>
        <dbReference type="ARBA" id="ARBA00017378"/>
    </source>
</evidence>
<evidence type="ECO:0000256" key="3">
    <source>
        <dbReference type="ARBA" id="ARBA00022538"/>
    </source>
</evidence>
<dbReference type="NCBIfam" id="NF007032">
    <property type="entry name" value="PRK09496.1-4"/>
    <property type="match status" value="1"/>
</dbReference>
<evidence type="ECO:0000256" key="6">
    <source>
        <dbReference type="ARBA" id="ARBA00023027"/>
    </source>
</evidence>
<evidence type="ECO:0000313" key="10">
    <source>
        <dbReference type="EMBL" id="MDO6422695.1"/>
    </source>
</evidence>
<dbReference type="PROSITE" id="PS51201">
    <property type="entry name" value="RCK_N"/>
    <property type="match status" value="2"/>
</dbReference>
<dbReference type="InterPro" id="IPR036291">
    <property type="entry name" value="NAD(P)-bd_dom_sf"/>
</dbReference>
<dbReference type="EMBL" id="JAUOPB010000006">
    <property type="protein sequence ID" value="MDO6422695.1"/>
    <property type="molecule type" value="Genomic_DNA"/>
</dbReference>
<dbReference type="AlphaFoldDB" id="A0AAW7X552"/>
<dbReference type="InterPro" id="IPR003148">
    <property type="entry name" value="RCK_N"/>
</dbReference>
<organism evidence="10 11">
    <name type="scientific">Saccharophagus degradans</name>
    <dbReference type="NCBI Taxonomy" id="86304"/>
    <lineage>
        <taxon>Bacteria</taxon>
        <taxon>Pseudomonadati</taxon>
        <taxon>Pseudomonadota</taxon>
        <taxon>Gammaproteobacteria</taxon>
        <taxon>Cellvibrionales</taxon>
        <taxon>Cellvibrionaceae</taxon>
        <taxon>Saccharophagus</taxon>
    </lineage>
</organism>
<dbReference type="PANTHER" id="PTHR43833:SF5">
    <property type="entry name" value="TRK SYSTEM POTASSIUM UPTAKE PROTEIN TRKA"/>
    <property type="match status" value="1"/>
</dbReference>
<feature type="domain" description="RCK N-terminal" evidence="8">
    <location>
        <begin position="231"/>
        <end position="347"/>
    </location>
</feature>
<dbReference type="PROSITE" id="PS51202">
    <property type="entry name" value="RCK_C"/>
    <property type="match status" value="2"/>
</dbReference>
<evidence type="ECO:0000256" key="4">
    <source>
        <dbReference type="ARBA" id="ARBA00022737"/>
    </source>
</evidence>
<dbReference type="Pfam" id="PF02080">
    <property type="entry name" value="TrkA_C"/>
    <property type="match status" value="1"/>
</dbReference>
<dbReference type="GO" id="GO:0015079">
    <property type="term" value="F:potassium ion transmembrane transporter activity"/>
    <property type="evidence" value="ECO:0007669"/>
    <property type="project" value="InterPro"/>
</dbReference>
<dbReference type="SUPFAM" id="SSF51735">
    <property type="entry name" value="NAD(P)-binding Rossmann-fold domains"/>
    <property type="match status" value="2"/>
</dbReference>
<feature type="domain" description="RCK N-terminal" evidence="8">
    <location>
        <begin position="1"/>
        <end position="122"/>
    </location>
</feature>
<evidence type="ECO:0000313" key="11">
    <source>
        <dbReference type="Proteomes" id="UP001169760"/>
    </source>
</evidence>
<evidence type="ECO:0000256" key="2">
    <source>
        <dbReference type="ARBA" id="ARBA00022448"/>
    </source>
</evidence>
<dbReference type="FunFam" id="3.30.70.1450:FF:000001">
    <property type="entry name" value="Trk system potassium transporter TrkA"/>
    <property type="match status" value="1"/>
</dbReference>
<dbReference type="Proteomes" id="UP001169760">
    <property type="component" value="Unassembled WGS sequence"/>
</dbReference>
<dbReference type="InterPro" id="IPR006036">
    <property type="entry name" value="K_uptake_TrkA"/>
</dbReference>
<dbReference type="PANTHER" id="PTHR43833">
    <property type="entry name" value="POTASSIUM CHANNEL PROTEIN 2-RELATED-RELATED"/>
    <property type="match status" value="1"/>
</dbReference>
<dbReference type="InterPro" id="IPR006037">
    <property type="entry name" value="RCK_C"/>
</dbReference>
<keyword evidence="7" id="KW-0406">Ion transport</keyword>
<keyword evidence="3" id="KW-0633">Potassium transport</keyword>
<comment type="caution">
    <text evidence="10">The sequence shown here is derived from an EMBL/GenBank/DDBJ whole genome shotgun (WGS) entry which is preliminary data.</text>
</comment>
<dbReference type="NCBIfam" id="NF007030">
    <property type="entry name" value="PRK09496.1-1"/>
    <property type="match status" value="1"/>
</dbReference>
<sequence>MKIIILGAGRVGGTLAANLSSEANDITVVDSNELYLRELRDRIDIRVVVGHASHPDVLLQAGIEDADMLIAVTGIDEINMVACQIAHSLFRTPTKIARIRSQEYAGYEGLFRSEAVPVDVIISPEQLVSDYICRLIEQPGALQVLDFADGQAQLVAVKAYYGGPLVGQELRYLRKHMPNVDTRVAAIYRRNRPITPDGSTVIEADDEVFFIADKADIRSVMSELRRLDRPYKRIIIAGGGNIGLRLAKALEKQYSVKVIEYSKSRCNFLTENLSHSIVLNGSSSDQELLLEENIEDTDVFLAVTNSDEANIMSSMLAKRMGARKVLTLISNPAYVDLVQGGEIDIAISPQQATIGSLLTHVRRGDIVNVHSLRRGAAEAIEVIAHGDEKTSKVVGRAVEDIDLPEGATIGAIVREVREPTTNEQGEPTNTGAIIRHDVVIAHDDVVIETGDHVIVFLVDKRYTRDIERLFQVGFTFF</sequence>
<keyword evidence="4" id="KW-0677">Repeat</keyword>
<keyword evidence="2" id="KW-0813">Transport</keyword>
<evidence type="ECO:0000259" key="8">
    <source>
        <dbReference type="PROSITE" id="PS51201"/>
    </source>
</evidence>
<keyword evidence="6" id="KW-0520">NAD</keyword>
<protein>
    <recommendedName>
        <fullName evidence="1">Trk system potassium uptake protein TrkA</fullName>
    </recommendedName>
</protein>
<name>A0AAW7X552_9GAMM</name>
<accession>A0AAW7X552</accession>
<evidence type="ECO:0000256" key="7">
    <source>
        <dbReference type="ARBA" id="ARBA00023065"/>
    </source>
</evidence>
<dbReference type="NCBIfam" id="NF007039">
    <property type="entry name" value="PRK09496.3-2"/>
    <property type="match status" value="1"/>
</dbReference>
<dbReference type="PRINTS" id="PR00335">
    <property type="entry name" value="KUPTAKETRKA"/>
</dbReference>
<dbReference type="FunFam" id="3.40.50.720:FF:000042">
    <property type="entry name" value="Trk system potassium transporter TrkA"/>
    <property type="match status" value="1"/>
</dbReference>
<evidence type="ECO:0000259" key="9">
    <source>
        <dbReference type="PROSITE" id="PS51202"/>
    </source>
</evidence>
<feature type="domain" description="RCK C-terminal" evidence="9">
    <location>
        <begin position="367"/>
        <end position="475"/>
    </location>
</feature>
<dbReference type="InterPro" id="IPR036721">
    <property type="entry name" value="RCK_C_sf"/>
</dbReference>
<dbReference type="Gene3D" id="3.30.70.1450">
    <property type="entry name" value="Regulator of K+ conductance, C-terminal domain"/>
    <property type="match status" value="2"/>
</dbReference>
<dbReference type="FunFam" id="3.40.50.720:FF:000027">
    <property type="entry name" value="Trk system potassium transporter TrkA"/>
    <property type="match status" value="1"/>
</dbReference>
<gene>
    <name evidence="10" type="primary">trkA</name>
    <name evidence="10" type="ORF">Q4521_09435</name>
</gene>
<dbReference type="Pfam" id="PF02254">
    <property type="entry name" value="TrkA_N"/>
    <property type="match status" value="2"/>
</dbReference>